<accession>A0ABZ3IRN6</accession>
<gene>
    <name evidence="1" type="ORF">SPSIL_045870</name>
</gene>
<dbReference type="Proteomes" id="UP000216752">
    <property type="component" value="Chromosome"/>
</dbReference>
<dbReference type="NCBIfam" id="TIGR03292">
    <property type="entry name" value="PhnH_redo"/>
    <property type="match status" value="1"/>
</dbReference>
<dbReference type="PIRSF" id="PIRSF020680">
    <property type="entry name" value="PhnH"/>
    <property type="match status" value="1"/>
</dbReference>
<reference evidence="1" key="1">
    <citation type="submission" date="2024-05" db="EMBL/GenBank/DDBJ databases">
        <title>Isolation and characterization of Sporomusa carbonis sp. nov., a carboxydotrophic hydrogenogen in the genus of Sporomusa isolated from a charcoal burning pile.</title>
        <authorList>
            <person name="Boeer T."/>
            <person name="Rosenbaum F."/>
            <person name="Eysell L."/>
            <person name="Mueller V."/>
            <person name="Daniel R."/>
            <person name="Poehlein A."/>
        </authorList>
    </citation>
    <scope>NUCLEOTIDE SEQUENCE [LARGE SCALE GENOMIC DNA]</scope>
    <source>
        <strain evidence="1">DSM 10669</strain>
    </source>
</reference>
<organism evidence="1 2">
    <name type="scientific">Sporomusa silvacetica DSM 10669</name>
    <dbReference type="NCBI Taxonomy" id="1123289"/>
    <lineage>
        <taxon>Bacteria</taxon>
        <taxon>Bacillati</taxon>
        <taxon>Bacillota</taxon>
        <taxon>Negativicutes</taxon>
        <taxon>Selenomonadales</taxon>
        <taxon>Sporomusaceae</taxon>
        <taxon>Sporomusa</taxon>
    </lineage>
</organism>
<evidence type="ECO:0000313" key="2">
    <source>
        <dbReference type="Proteomes" id="UP000216752"/>
    </source>
</evidence>
<evidence type="ECO:0000313" key="1">
    <source>
        <dbReference type="EMBL" id="XFO68364.1"/>
    </source>
</evidence>
<dbReference type="InterPro" id="IPR038058">
    <property type="entry name" value="PhnH-like_sp"/>
</dbReference>
<dbReference type="EMBL" id="CP155573">
    <property type="protein sequence ID" value="XFO68364.1"/>
    <property type="molecule type" value="Genomic_DNA"/>
</dbReference>
<evidence type="ECO:0008006" key="3">
    <source>
        <dbReference type="Google" id="ProtNLM"/>
    </source>
</evidence>
<name>A0ABZ3IRN6_9FIRM</name>
<keyword evidence="2" id="KW-1185">Reference proteome</keyword>
<proteinExistence type="predicted"/>
<dbReference type="SUPFAM" id="SSF159709">
    <property type="entry name" value="PhnH-like"/>
    <property type="match status" value="1"/>
</dbReference>
<dbReference type="InterPro" id="IPR008772">
    <property type="entry name" value="Phosphonate_metab_PhnH"/>
</dbReference>
<dbReference type="Gene3D" id="3.40.50.11310">
    <property type="entry name" value="Bacterial phosphonate metabolism protein PhnH"/>
    <property type="match status" value="1"/>
</dbReference>
<protein>
    <recommendedName>
        <fullName evidence="3">Alpha-D-ribose 1-methylphosphonate 5-triphosphate synthase subunit PhnH</fullName>
    </recommendedName>
</protein>
<sequence>MVIEHSFDKVFDTQRIYRQTLDAMARPGKINALCQLNSKPPQGLNQAAAAIALTMLDSETNFHLALYSQDISEYLTLNTGARNCPVNGAEFIIACADRVLPELEDVNCGTLLSPEKGATVLFMVHRLCVQGNGIPLNLTGPGIAGTSRLVIEGMHYSNLEIMASLNQEYPVGVDMIYADDCGNVACIPRSSTVRWEAEA</sequence>
<dbReference type="Pfam" id="PF05845">
    <property type="entry name" value="PhnH"/>
    <property type="match status" value="1"/>
</dbReference>
<dbReference type="RefSeq" id="WP_094604138.1">
    <property type="nucleotide sequence ID" value="NZ_CP155573.1"/>
</dbReference>